<accession>A0A562JC84</accession>
<comment type="caution">
    <text evidence="1">The sequence shown here is derived from an EMBL/GenBank/DDBJ whole genome shotgun (WGS) entry which is preliminary data.</text>
</comment>
<name>A0A562JC84_9BACI</name>
<protein>
    <submittedName>
        <fullName evidence="1">Uncharacterized protein</fullName>
    </submittedName>
</protein>
<dbReference type="AlphaFoldDB" id="A0A562JC84"/>
<sequence length="143" mass="15720">MLKKITLWTMSVCAVLFLGVLAYLASMDMISDKVMAEVAGSITEGDIEMLSNDPSVKELIGSHSEAISTVDLKETSLPITTKEEAVKKISQDFSVKEIRQVASKVKGGLTPEEQNEIYALLSDRLTEEELTALKIIAIQEMQK</sequence>
<dbReference type="RefSeq" id="WP_242021090.1">
    <property type="nucleotide sequence ID" value="NZ_CBCSDC010000021.1"/>
</dbReference>
<keyword evidence="2" id="KW-1185">Reference proteome</keyword>
<evidence type="ECO:0000313" key="1">
    <source>
        <dbReference type="EMBL" id="TWH80821.1"/>
    </source>
</evidence>
<dbReference type="Proteomes" id="UP000318667">
    <property type="component" value="Unassembled WGS sequence"/>
</dbReference>
<reference evidence="1 2" key="1">
    <citation type="journal article" date="2015" name="Stand. Genomic Sci.">
        <title>Genomic Encyclopedia of Bacterial and Archaeal Type Strains, Phase III: the genomes of soil and plant-associated and newly described type strains.</title>
        <authorList>
            <person name="Whitman W.B."/>
            <person name="Woyke T."/>
            <person name="Klenk H.P."/>
            <person name="Zhou Y."/>
            <person name="Lilburn T.G."/>
            <person name="Beck B.J."/>
            <person name="De Vos P."/>
            <person name="Vandamme P."/>
            <person name="Eisen J.A."/>
            <person name="Garrity G."/>
            <person name="Hugenholtz P."/>
            <person name="Kyrpides N.C."/>
        </authorList>
    </citation>
    <scope>NUCLEOTIDE SEQUENCE [LARGE SCALE GENOMIC DNA]</scope>
    <source>
        <strain evidence="1 2">CGMCC 1.10115</strain>
    </source>
</reference>
<gene>
    <name evidence="1" type="ORF">IQ19_04563</name>
</gene>
<evidence type="ECO:0000313" key="2">
    <source>
        <dbReference type="Proteomes" id="UP000318667"/>
    </source>
</evidence>
<proteinExistence type="predicted"/>
<dbReference type="EMBL" id="VLKI01000019">
    <property type="protein sequence ID" value="TWH80821.1"/>
    <property type="molecule type" value="Genomic_DNA"/>
</dbReference>
<dbReference type="GeneID" id="65405653"/>
<organism evidence="1 2">
    <name type="scientific">Cytobacillus oceanisediminis</name>
    <dbReference type="NCBI Taxonomy" id="665099"/>
    <lineage>
        <taxon>Bacteria</taxon>
        <taxon>Bacillati</taxon>
        <taxon>Bacillota</taxon>
        <taxon>Bacilli</taxon>
        <taxon>Bacillales</taxon>
        <taxon>Bacillaceae</taxon>
        <taxon>Cytobacillus</taxon>
    </lineage>
</organism>